<sequence length="284" mass="33711">MPKTIYDKIVKQPRLFEEEEEYKERKAQSNQDESAKYKMYMDRAFLELDRVNKELTQTRIELQNASKQQNGKEDLIDDLNKRLEEQQMMQKISLKELQKTQEMELLQKQREFEHLYKSKQEALDELEKRPATIDAKQLLENENLLTDGARKLLYDKAKQKIAVQQLKIIQELYKSEHSVFPTSLVEMTQKLQIQNKYLNELDDFCQADQTELTEVIRNYYRIKDLEMELIVQNEIINQVQDITGVKMDSLKSRSKSENSGIILDDDDNLEVSLIEHGDQRRMAQ</sequence>
<evidence type="ECO:0000313" key="3">
    <source>
        <dbReference type="EMBL" id="KAH0574792.1"/>
    </source>
</evidence>
<evidence type="ECO:0000256" key="1">
    <source>
        <dbReference type="SAM" id="Coils"/>
    </source>
</evidence>
<keyword evidence="4" id="KW-1185">Reference proteome</keyword>
<evidence type="ECO:0000313" key="2">
    <source>
        <dbReference type="EMBL" id="EST42099.1"/>
    </source>
</evidence>
<accession>V6LN03</accession>
<dbReference type="VEuPathDB" id="GiardiaDB:SS50377_22407"/>
<evidence type="ECO:0000313" key="4">
    <source>
        <dbReference type="Proteomes" id="UP000018208"/>
    </source>
</evidence>
<protein>
    <submittedName>
        <fullName evidence="2">Uncharacterized protein</fullName>
    </submittedName>
</protein>
<feature type="coiled-coil region" evidence="1">
    <location>
        <begin position="41"/>
        <end position="129"/>
    </location>
</feature>
<reference evidence="2 3" key="1">
    <citation type="journal article" date="2014" name="PLoS Genet.">
        <title>The Genome of Spironucleus salmonicida Highlights a Fish Pathogen Adapted to Fluctuating Environments.</title>
        <authorList>
            <person name="Xu F."/>
            <person name="Jerlstrom-Hultqvist J."/>
            <person name="Einarsson E."/>
            <person name="Astvaldsson A."/>
            <person name="Svard S.G."/>
            <person name="Andersson J.O."/>
        </authorList>
    </citation>
    <scope>NUCLEOTIDE SEQUENCE</scope>
    <source>
        <strain evidence="3">ATCC 50377</strain>
    </source>
</reference>
<reference evidence="3" key="2">
    <citation type="submission" date="2020-12" db="EMBL/GenBank/DDBJ databases">
        <title>New Spironucleus salmonicida genome in near-complete chromosomes.</title>
        <authorList>
            <person name="Xu F."/>
            <person name="Kurt Z."/>
            <person name="Jimenez-Gonzalez A."/>
            <person name="Astvaldsson A."/>
            <person name="Andersson J.O."/>
            <person name="Svard S.G."/>
        </authorList>
    </citation>
    <scope>NUCLEOTIDE SEQUENCE</scope>
    <source>
        <strain evidence="3">ATCC 50377</strain>
    </source>
</reference>
<dbReference type="EMBL" id="KI546166">
    <property type="protein sequence ID" value="EST42099.1"/>
    <property type="molecule type" value="Genomic_DNA"/>
</dbReference>
<proteinExistence type="predicted"/>
<organism evidence="2">
    <name type="scientific">Spironucleus salmonicida</name>
    <dbReference type="NCBI Taxonomy" id="348837"/>
    <lineage>
        <taxon>Eukaryota</taxon>
        <taxon>Metamonada</taxon>
        <taxon>Diplomonadida</taxon>
        <taxon>Hexamitidae</taxon>
        <taxon>Hexamitinae</taxon>
        <taxon>Spironucleus</taxon>
    </lineage>
</organism>
<gene>
    <name evidence="2" type="ORF">SS50377_18408</name>
    <name evidence="3" type="ORF">SS50377_22407</name>
</gene>
<dbReference type="EMBL" id="AUWU02000003">
    <property type="protein sequence ID" value="KAH0574792.1"/>
    <property type="molecule type" value="Genomic_DNA"/>
</dbReference>
<keyword evidence="1" id="KW-0175">Coiled coil</keyword>
<name>V6LN03_9EUKA</name>
<dbReference type="AlphaFoldDB" id="V6LN03"/>
<dbReference type="Proteomes" id="UP000018208">
    <property type="component" value="Unassembled WGS sequence"/>
</dbReference>